<dbReference type="Pfam" id="PF13424">
    <property type="entry name" value="TPR_12"/>
    <property type="match status" value="1"/>
</dbReference>
<evidence type="ECO:0000313" key="8">
    <source>
        <dbReference type="Proteomes" id="UP000054560"/>
    </source>
</evidence>
<evidence type="ECO:0000256" key="1">
    <source>
        <dbReference type="ARBA" id="ARBA00004123"/>
    </source>
</evidence>
<dbReference type="GO" id="GO:0006335">
    <property type="term" value="P:DNA replication-dependent chromatin assembly"/>
    <property type="evidence" value="ECO:0007669"/>
    <property type="project" value="TreeGrafter"/>
</dbReference>
<keyword evidence="8" id="KW-1185">Reference proteome</keyword>
<keyword evidence="5" id="KW-0539">Nucleus</keyword>
<feature type="compositionally biased region" description="Basic and acidic residues" evidence="6">
    <location>
        <begin position="84"/>
        <end position="95"/>
    </location>
</feature>
<dbReference type="GO" id="GO:0034080">
    <property type="term" value="P:CENP-A containing chromatin assembly"/>
    <property type="evidence" value="ECO:0007669"/>
    <property type="project" value="TreeGrafter"/>
</dbReference>
<dbReference type="PANTHER" id="PTHR15081">
    <property type="entry name" value="NUCLEAR AUTOANTIGENIC SPERM PROTEIN NASP -RELATED"/>
    <property type="match status" value="1"/>
</dbReference>
<evidence type="ECO:0000256" key="2">
    <source>
        <dbReference type="ARBA" id="ARBA00008402"/>
    </source>
</evidence>
<feature type="compositionally biased region" description="Basic and acidic residues" evidence="6">
    <location>
        <begin position="16"/>
        <end position="30"/>
    </location>
</feature>
<dbReference type="InterPro" id="IPR051730">
    <property type="entry name" value="NASP-like"/>
</dbReference>
<dbReference type="OrthoDB" id="5587616at2759"/>
<dbReference type="STRING" id="667725.A0A0L0G9H6"/>
<dbReference type="InterPro" id="IPR019734">
    <property type="entry name" value="TPR_rpt"/>
</dbReference>
<comment type="similarity">
    <text evidence="2">Belongs to the NASP family.</text>
</comment>
<dbReference type="eggNOG" id="KOG4563">
    <property type="taxonomic scope" value="Eukaryota"/>
</dbReference>
<evidence type="ECO:0000256" key="3">
    <source>
        <dbReference type="ARBA" id="ARBA00022737"/>
    </source>
</evidence>
<evidence type="ECO:0000313" key="7">
    <source>
        <dbReference type="EMBL" id="KNC85645.1"/>
    </source>
</evidence>
<sequence length="480" mass="52400">MSSTDPVTIGGNTASEVEKTEKNTATEIKDSNNNGAVVDSTESTEEKVEMNKTQSDDTKPVGVAETDDIGKGKAEDQTAEVEEEPKKQYTKEDLPKADHIRREAKLLYTNRDYSKAVEKYVEVLEVYTSVYGELGAECGELFLWYGDSLLQVLRENLQLIDDSEEFEDCWNVLEVARVIFERDAPKSSMLAMTHRKLGNLNNDVCEEYEKAIEDYKKAIALYEALPEKDDRAVAELHFFTGLSHSNLKAFAEARASYQKAAKILKRCLDSCVPTETKELQEIIDDLNLKIEDTYSMEKEHAEKEKIEQADNVVLKKAFQDAMQAGNVTLPGASIGPSSSGEGSSSTQEPSRATVLAPILTTDTPTAPIVDLTKLVRRAKATSISQRKDDNMSMIANANSSAGGSLVDGFGDGFAHTGPVIDLSSFVKRKKPVADINSLVKRKTPTGETPTGENNSSAGNSPKKPKTDVPETVAPGAGVDL</sequence>
<evidence type="ECO:0000256" key="4">
    <source>
        <dbReference type="ARBA" id="ARBA00022803"/>
    </source>
</evidence>
<feature type="region of interest" description="Disordered" evidence="6">
    <location>
        <begin position="328"/>
        <end position="351"/>
    </location>
</feature>
<dbReference type="RefSeq" id="XP_014159547.1">
    <property type="nucleotide sequence ID" value="XM_014304072.1"/>
</dbReference>
<name>A0A0L0G9H6_9EUKA</name>
<reference evidence="7 8" key="1">
    <citation type="submission" date="2011-02" db="EMBL/GenBank/DDBJ databases">
        <title>The Genome Sequence of Sphaeroforma arctica JP610.</title>
        <authorList>
            <consortium name="The Broad Institute Genome Sequencing Platform"/>
            <person name="Russ C."/>
            <person name="Cuomo C."/>
            <person name="Young S.K."/>
            <person name="Zeng Q."/>
            <person name="Gargeya S."/>
            <person name="Alvarado L."/>
            <person name="Berlin A."/>
            <person name="Chapman S.B."/>
            <person name="Chen Z."/>
            <person name="Freedman E."/>
            <person name="Gellesch M."/>
            <person name="Goldberg J."/>
            <person name="Griggs A."/>
            <person name="Gujja S."/>
            <person name="Heilman E."/>
            <person name="Heiman D."/>
            <person name="Howarth C."/>
            <person name="Mehta T."/>
            <person name="Neiman D."/>
            <person name="Pearson M."/>
            <person name="Roberts A."/>
            <person name="Saif S."/>
            <person name="Shea T."/>
            <person name="Shenoy N."/>
            <person name="Sisk P."/>
            <person name="Stolte C."/>
            <person name="Sykes S."/>
            <person name="White J."/>
            <person name="Yandava C."/>
            <person name="Burger G."/>
            <person name="Gray M.W."/>
            <person name="Holland P.W.H."/>
            <person name="King N."/>
            <person name="Lang F.B.F."/>
            <person name="Roger A.J."/>
            <person name="Ruiz-Trillo I."/>
            <person name="Haas B."/>
            <person name="Nusbaum C."/>
            <person name="Birren B."/>
        </authorList>
    </citation>
    <scope>NUCLEOTIDE SEQUENCE [LARGE SCALE GENOMIC DNA]</scope>
    <source>
        <strain evidence="7 8">JP610</strain>
    </source>
</reference>
<dbReference type="GO" id="GO:0042393">
    <property type="term" value="F:histone binding"/>
    <property type="evidence" value="ECO:0007669"/>
    <property type="project" value="TreeGrafter"/>
</dbReference>
<feature type="compositionally biased region" description="Low complexity" evidence="6">
    <location>
        <begin position="331"/>
        <end position="345"/>
    </location>
</feature>
<evidence type="ECO:0000256" key="5">
    <source>
        <dbReference type="ARBA" id="ARBA00023242"/>
    </source>
</evidence>
<protein>
    <recommendedName>
        <fullName evidence="9">Tetratricopeptide SHNi-TPR domain-containing protein</fullName>
    </recommendedName>
</protein>
<dbReference type="Gene3D" id="1.25.40.10">
    <property type="entry name" value="Tetratricopeptide repeat domain"/>
    <property type="match status" value="1"/>
</dbReference>
<accession>A0A0L0G9H6</accession>
<feature type="region of interest" description="Disordered" evidence="6">
    <location>
        <begin position="434"/>
        <end position="480"/>
    </location>
</feature>
<dbReference type="Proteomes" id="UP000054560">
    <property type="component" value="Unassembled WGS sequence"/>
</dbReference>
<keyword evidence="4" id="KW-0802">TPR repeat</keyword>
<dbReference type="SMART" id="SM00028">
    <property type="entry name" value="TPR"/>
    <property type="match status" value="3"/>
</dbReference>
<gene>
    <name evidence="7" type="ORF">SARC_02166</name>
</gene>
<evidence type="ECO:0000256" key="6">
    <source>
        <dbReference type="SAM" id="MobiDB-lite"/>
    </source>
</evidence>
<feature type="compositionally biased region" description="Basic and acidic residues" evidence="6">
    <location>
        <begin position="44"/>
        <end position="59"/>
    </location>
</feature>
<organism evidence="7 8">
    <name type="scientific">Sphaeroforma arctica JP610</name>
    <dbReference type="NCBI Taxonomy" id="667725"/>
    <lineage>
        <taxon>Eukaryota</taxon>
        <taxon>Ichthyosporea</taxon>
        <taxon>Ichthyophonida</taxon>
        <taxon>Sphaeroforma</taxon>
    </lineage>
</organism>
<keyword evidence="3" id="KW-0677">Repeat</keyword>
<comment type="subcellular location">
    <subcellularLocation>
        <location evidence="1">Nucleus</location>
    </subcellularLocation>
</comment>
<feature type="compositionally biased region" description="Polar residues" evidence="6">
    <location>
        <begin position="1"/>
        <end position="15"/>
    </location>
</feature>
<proteinExistence type="inferred from homology"/>
<dbReference type="EMBL" id="KQ241691">
    <property type="protein sequence ID" value="KNC85645.1"/>
    <property type="molecule type" value="Genomic_DNA"/>
</dbReference>
<dbReference type="InterPro" id="IPR011990">
    <property type="entry name" value="TPR-like_helical_dom_sf"/>
</dbReference>
<dbReference type="GeneID" id="25902670"/>
<feature type="compositionally biased region" description="Polar residues" evidence="6">
    <location>
        <begin position="445"/>
        <end position="459"/>
    </location>
</feature>
<dbReference type="AlphaFoldDB" id="A0A0L0G9H6"/>
<evidence type="ECO:0008006" key="9">
    <source>
        <dbReference type="Google" id="ProtNLM"/>
    </source>
</evidence>
<dbReference type="GO" id="GO:0005654">
    <property type="term" value="C:nucleoplasm"/>
    <property type="evidence" value="ECO:0007669"/>
    <property type="project" value="TreeGrafter"/>
</dbReference>
<dbReference type="SUPFAM" id="SSF48452">
    <property type="entry name" value="TPR-like"/>
    <property type="match status" value="1"/>
</dbReference>
<feature type="region of interest" description="Disordered" evidence="6">
    <location>
        <begin position="1"/>
        <end position="95"/>
    </location>
</feature>
<dbReference type="PANTHER" id="PTHR15081:SF1">
    <property type="entry name" value="NUCLEAR AUTOANTIGENIC SPERM PROTEIN"/>
    <property type="match status" value="1"/>
</dbReference>